<dbReference type="InterPro" id="IPR004360">
    <property type="entry name" value="Glyas_Fos-R_dOase_dom"/>
</dbReference>
<protein>
    <submittedName>
        <fullName evidence="2">Putative enzyme related to lactoylglutathione lyase</fullName>
    </submittedName>
</protein>
<evidence type="ECO:0000259" key="1">
    <source>
        <dbReference type="PROSITE" id="PS51819"/>
    </source>
</evidence>
<feature type="domain" description="VOC" evidence="1">
    <location>
        <begin position="23"/>
        <end position="164"/>
    </location>
</feature>
<dbReference type="RefSeq" id="WP_145661985.1">
    <property type="nucleotide sequence ID" value="NZ_VITK01000003.1"/>
</dbReference>
<reference evidence="2 3" key="1">
    <citation type="submission" date="2019-06" db="EMBL/GenBank/DDBJ databases">
        <title>Genomic Encyclopedia of Type Strains, Phase IV (KMG-V): Genome sequencing to study the core and pangenomes of soil and plant-associated prokaryotes.</title>
        <authorList>
            <person name="Whitman W."/>
        </authorList>
    </citation>
    <scope>NUCLEOTIDE SEQUENCE [LARGE SCALE GENOMIC DNA]</scope>
    <source>
        <strain evidence="2 3">BR 510</strain>
    </source>
</reference>
<dbReference type="OrthoDB" id="485032at2"/>
<comment type="caution">
    <text evidence="2">The sequence shown here is derived from an EMBL/GenBank/DDBJ whole genome shotgun (WGS) entry which is preliminary data.</text>
</comment>
<evidence type="ECO:0000313" key="2">
    <source>
        <dbReference type="EMBL" id="TWB02302.1"/>
    </source>
</evidence>
<dbReference type="Proteomes" id="UP000319949">
    <property type="component" value="Unassembled WGS sequence"/>
</dbReference>
<name>A0A560DYV7_9BRAD</name>
<dbReference type="GO" id="GO:0016829">
    <property type="term" value="F:lyase activity"/>
    <property type="evidence" value="ECO:0007669"/>
    <property type="project" value="UniProtKB-KW"/>
</dbReference>
<dbReference type="STRING" id="1803665.GCA_001641335_04699"/>
<dbReference type="EMBL" id="VITK01000003">
    <property type="protein sequence ID" value="TWB02302.1"/>
    <property type="molecule type" value="Genomic_DNA"/>
</dbReference>
<sequence>MATLEIDRDAAVKPAASRSVDLKLEVVVIPVSDVDRAKAFYARLGWRLDADFASGDGWRVIQFTPPGSACSVIFGSNVTAAAPGSARGLYLIVSDLEAARKDLLGRGIAVSEPFHGGGDVHAGPDEPYLFGSIRAGGADPKRGSYSSFASFSDPDGNGWLFQEVTTRLPGRIEADATTFASQTDLAAALRRASVAHGEHEKRTGGHDENWADWYADYIVREQAGQTLPL</sequence>
<dbReference type="InterPro" id="IPR037523">
    <property type="entry name" value="VOC_core"/>
</dbReference>
<evidence type="ECO:0000313" key="3">
    <source>
        <dbReference type="Proteomes" id="UP000319949"/>
    </source>
</evidence>
<keyword evidence="2" id="KW-0456">Lyase</keyword>
<organism evidence="2 3">
    <name type="scientific">Bradyrhizobium stylosanthis</name>
    <dbReference type="NCBI Taxonomy" id="1803665"/>
    <lineage>
        <taxon>Bacteria</taxon>
        <taxon>Pseudomonadati</taxon>
        <taxon>Pseudomonadota</taxon>
        <taxon>Alphaproteobacteria</taxon>
        <taxon>Hyphomicrobiales</taxon>
        <taxon>Nitrobacteraceae</taxon>
        <taxon>Bradyrhizobium</taxon>
    </lineage>
</organism>
<dbReference type="AlphaFoldDB" id="A0A560DYV7"/>
<proteinExistence type="predicted"/>
<dbReference type="Gene3D" id="3.10.180.10">
    <property type="entry name" value="2,3-Dihydroxybiphenyl 1,2-Dioxygenase, domain 1"/>
    <property type="match status" value="1"/>
</dbReference>
<dbReference type="InterPro" id="IPR029068">
    <property type="entry name" value="Glyas_Bleomycin-R_OHBP_Dase"/>
</dbReference>
<gene>
    <name evidence="2" type="ORF">FBZ96_1031084</name>
</gene>
<dbReference type="PROSITE" id="PS51819">
    <property type="entry name" value="VOC"/>
    <property type="match status" value="1"/>
</dbReference>
<keyword evidence="3" id="KW-1185">Reference proteome</keyword>
<dbReference type="SUPFAM" id="SSF54593">
    <property type="entry name" value="Glyoxalase/Bleomycin resistance protein/Dihydroxybiphenyl dioxygenase"/>
    <property type="match status" value="1"/>
</dbReference>
<accession>A0A560DYV7</accession>
<dbReference type="Pfam" id="PF00903">
    <property type="entry name" value="Glyoxalase"/>
    <property type="match status" value="1"/>
</dbReference>